<sequence>MSESRRLEYDVTMSFSAYSSQFLQLRTRWETLGLFFCAVAVLRATMDVPFFPSFFTTEAQKQSFRGLLMRKIGCALAVSLSMDCLNDLQLFLQYEHFNIYSYMDGDQSYNLWRSMGDVISSTFALGYHENMDARPDTPQYFVQLRKTAFARIYLADKNLALFLGWLLRMSKRFCHFHVPDTRPLTLQGLPPPEDQLGPYEWHPNSAVD</sequence>
<dbReference type="Proteomes" id="UP000639643">
    <property type="component" value="Unassembled WGS sequence"/>
</dbReference>
<dbReference type="AlphaFoldDB" id="A0A8H6IUK4"/>
<name>A0A8H6IUK4_9PEZI</name>
<evidence type="ECO:0008006" key="4">
    <source>
        <dbReference type="Google" id="ProtNLM"/>
    </source>
</evidence>
<evidence type="ECO:0000313" key="2">
    <source>
        <dbReference type="EMBL" id="KAF6799388.1"/>
    </source>
</evidence>
<comment type="caution">
    <text evidence="2">The sequence shown here is derived from an EMBL/GenBank/DDBJ whole genome shotgun (WGS) entry which is preliminary data.</text>
</comment>
<dbReference type="EMBL" id="WIGM01001381">
    <property type="protein sequence ID" value="KAF6799388.1"/>
    <property type="molecule type" value="Genomic_DNA"/>
</dbReference>
<accession>A0A8H6IUK4</accession>
<feature type="region of interest" description="Disordered" evidence="1">
    <location>
        <begin position="187"/>
        <end position="208"/>
    </location>
</feature>
<evidence type="ECO:0000256" key="1">
    <source>
        <dbReference type="SAM" id="MobiDB-lite"/>
    </source>
</evidence>
<dbReference type="CDD" id="cd12148">
    <property type="entry name" value="fungal_TF_MHR"/>
    <property type="match status" value="1"/>
</dbReference>
<organism evidence="2 3">
    <name type="scientific">Colletotrichum musicola</name>
    <dbReference type="NCBI Taxonomy" id="2175873"/>
    <lineage>
        <taxon>Eukaryota</taxon>
        <taxon>Fungi</taxon>
        <taxon>Dikarya</taxon>
        <taxon>Ascomycota</taxon>
        <taxon>Pezizomycotina</taxon>
        <taxon>Sordariomycetes</taxon>
        <taxon>Hypocreomycetidae</taxon>
        <taxon>Glomerellales</taxon>
        <taxon>Glomerellaceae</taxon>
        <taxon>Colletotrichum</taxon>
        <taxon>Colletotrichum orchidearum species complex</taxon>
    </lineage>
</organism>
<proteinExistence type="predicted"/>
<protein>
    <recommendedName>
        <fullName evidence="4">Transcription factor domain-containing protein</fullName>
    </recommendedName>
</protein>
<dbReference type="OrthoDB" id="4898680at2759"/>
<reference evidence="2" key="1">
    <citation type="journal article" date="2020" name="Phytopathology">
        <title>Genome Sequence Resources of Colletotrichum truncatum, C. plurivorum, C. musicola, and C. sojae: Four Species Pathogenic to Soybean (Glycine max).</title>
        <authorList>
            <person name="Rogerio F."/>
            <person name="Boufleur T.R."/>
            <person name="Ciampi-Guillardi M."/>
            <person name="Sukno S.A."/>
            <person name="Thon M.R."/>
            <person name="Massola Junior N.S."/>
            <person name="Baroncelli R."/>
        </authorList>
    </citation>
    <scope>NUCLEOTIDE SEQUENCE</scope>
    <source>
        <strain evidence="2">LFN0074</strain>
    </source>
</reference>
<evidence type="ECO:0000313" key="3">
    <source>
        <dbReference type="Proteomes" id="UP000639643"/>
    </source>
</evidence>
<keyword evidence="3" id="KW-1185">Reference proteome</keyword>
<gene>
    <name evidence="2" type="ORF">CMUS01_15663</name>
</gene>